<dbReference type="EC" id="2.7.13.3" evidence="2"/>
<keyword evidence="8" id="KW-1185">Reference proteome</keyword>
<evidence type="ECO:0000256" key="3">
    <source>
        <dbReference type="ARBA" id="ARBA00022553"/>
    </source>
</evidence>
<dbReference type="SUPFAM" id="SSF55785">
    <property type="entry name" value="PYP-like sensor domain (PAS domain)"/>
    <property type="match status" value="1"/>
</dbReference>
<evidence type="ECO:0000256" key="4">
    <source>
        <dbReference type="ARBA" id="ARBA00022679"/>
    </source>
</evidence>
<evidence type="ECO:0000313" key="8">
    <source>
        <dbReference type="Proteomes" id="UP001560685"/>
    </source>
</evidence>
<comment type="catalytic activity">
    <reaction evidence="1">
        <text>ATP + protein L-histidine = ADP + protein N-phospho-L-histidine.</text>
        <dbReference type="EC" id="2.7.13.3"/>
    </reaction>
</comment>
<dbReference type="PANTHER" id="PTHR43304">
    <property type="entry name" value="PHYTOCHROME-LIKE PROTEIN CPH1"/>
    <property type="match status" value="1"/>
</dbReference>
<proteinExistence type="predicted"/>
<dbReference type="PANTHER" id="PTHR43304:SF1">
    <property type="entry name" value="PAC DOMAIN-CONTAINING PROTEIN"/>
    <property type="match status" value="1"/>
</dbReference>
<evidence type="ECO:0000256" key="2">
    <source>
        <dbReference type="ARBA" id="ARBA00012438"/>
    </source>
</evidence>
<keyword evidence="3" id="KW-0597">Phosphoprotein</keyword>
<name>A0ABV3Z176_9PROT</name>
<feature type="domain" description="PAS fold-3" evidence="6">
    <location>
        <begin position="210"/>
        <end position="293"/>
    </location>
</feature>
<dbReference type="SUPFAM" id="SSF55781">
    <property type="entry name" value="GAF domain-like"/>
    <property type="match status" value="1"/>
</dbReference>
<evidence type="ECO:0000259" key="6">
    <source>
        <dbReference type="Pfam" id="PF08447"/>
    </source>
</evidence>
<organism evidence="7 8">
    <name type="scientific">Hyphococcus lacteus</name>
    <dbReference type="NCBI Taxonomy" id="3143536"/>
    <lineage>
        <taxon>Bacteria</taxon>
        <taxon>Pseudomonadati</taxon>
        <taxon>Pseudomonadota</taxon>
        <taxon>Alphaproteobacteria</taxon>
        <taxon>Parvularculales</taxon>
        <taxon>Parvularculaceae</taxon>
        <taxon>Hyphococcus</taxon>
    </lineage>
</organism>
<keyword evidence="5" id="KW-0418">Kinase</keyword>
<dbReference type="Pfam" id="PF08447">
    <property type="entry name" value="PAS_3"/>
    <property type="match status" value="1"/>
</dbReference>
<dbReference type="Proteomes" id="UP001560685">
    <property type="component" value="Unassembled WGS sequence"/>
</dbReference>
<dbReference type="InterPro" id="IPR035965">
    <property type="entry name" value="PAS-like_dom_sf"/>
</dbReference>
<reference evidence="7 8" key="1">
    <citation type="submission" date="2024-05" db="EMBL/GenBank/DDBJ databases">
        <title>Three bacterial strains, DH-69, EH-24, and ECK-19 isolated from coastal sediments.</title>
        <authorList>
            <person name="Ye Y.-Q."/>
            <person name="Du Z.-J."/>
        </authorList>
    </citation>
    <scope>NUCLEOTIDE SEQUENCE [LARGE SCALE GENOMIC DNA]</scope>
    <source>
        <strain evidence="7 8">ECK-19</strain>
    </source>
</reference>
<evidence type="ECO:0000256" key="5">
    <source>
        <dbReference type="ARBA" id="ARBA00022777"/>
    </source>
</evidence>
<comment type="caution">
    <text evidence="7">The sequence shown here is derived from an EMBL/GenBank/DDBJ whole genome shotgun (WGS) entry which is preliminary data.</text>
</comment>
<keyword evidence="4" id="KW-0808">Transferase</keyword>
<dbReference type="Gene3D" id="3.30.450.20">
    <property type="entry name" value="PAS domain"/>
    <property type="match status" value="1"/>
</dbReference>
<evidence type="ECO:0000256" key="1">
    <source>
        <dbReference type="ARBA" id="ARBA00000085"/>
    </source>
</evidence>
<evidence type="ECO:0000313" key="7">
    <source>
        <dbReference type="EMBL" id="MEX6632542.1"/>
    </source>
</evidence>
<gene>
    <name evidence="7" type="ORF">ABFZ84_03185</name>
</gene>
<dbReference type="InterPro" id="IPR052162">
    <property type="entry name" value="Sensor_kinase/Photoreceptor"/>
</dbReference>
<sequence length="304" mass="33915">MVNAATAPNFQARVDAALEEKFSQQQQAKDAISALSLALSGIPDSDFLTEYALAVSKVLDADYMAVARLNPYSNLVRSLRFVVNGEIQENISYSLDGTPCARAVEGNCCIITENVAQLFPRDQFLQDNDISAYSGVVLKGQDGNAIGVVVAMTKHKQERGFVSRTVLEHFTPRLAYCIEFTEKLDRYSWAIAHATDGIWEWDVVTGGTVVSEGIEKILGYPKGKAPHDLAEIEKAMHKDDLEGYKTALRTHLCKDEPFDIRVRIKNDNGQYHWYLARGQAIRDANNKPVRMIGCYTNIHDVVER</sequence>
<accession>A0ABV3Z176</accession>
<dbReference type="CDD" id="cd00130">
    <property type="entry name" value="PAS"/>
    <property type="match status" value="1"/>
</dbReference>
<dbReference type="NCBIfam" id="TIGR00229">
    <property type="entry name" value="sensory_box"/>
    <property type="match status" value="1"/>
</dbReference>
<dbReference type="EMBL" id="JBEHZE010000001">
    <property type="protein sequence ID" value="MEX6632542.1"/>
    <property type="molecule type" value="Genomic_DNA"/>
</dbReference>
<dbReference type="InterPro" id="IPR013655">
    <property type="entry name" value="PAS_fold_3"/>
</dbReference>
<dbReference type="RefSeq" id="WP_369312465.1">
    <property type="nucleotide sequence ID" value="NZ_JBEHZE010000001.1"/>
</dbReference>
<protein>
    <recommendedName>
        <fullName evidence="2">histidine kinase</fullName>
        <ecNumber evidence="2">2.7.13.3</ecNumber>
    </recommendedName>
</protein>
<dbReference type="InterPro" id="IPR000014">
    <property type="entry name" value="PAS"/>
</dbReference>